<dbReference type="EMBL" id="UYRT01007624">
    <property type="protein sequence ID" value="VDK43007.1"/>
    <property type="molecule type" value="Genomic_DNA"/>
</dbReference>
<proteinExistence type="predicted"/>
<evidence type="ECO:0000313" key="1">
    <source>
        <dbReference type="EMBL" id="VDK43007.1"/>
    </source>
</evidence>
<reference evidence="1 2" key="2">
    <citation type="submission" date="2018-11" db="EMBL/GenBank/DDBJ databases">
        <authorList>
            <consortium name="Pathogen Informatics"/>
        </authorList>
    </citation>
    <scope>NUCLEOTIDE SEQUENCE [LARGE SCALE GENOMIC DNA]</scope>
</reference>
<dbReference type="WBParaSite" id="GPUH_0000417601-mRNA-1">
    <property type="protein sequence ID" value="GPUH_0000417601-mRNA-1"/>
    <property type="gene ID" value="GPUH_0000417601"/>
</dbReference>
<dbReference type="AlphaFoldDB" id="A0A183D628"/>
<protein>
    <submittedName>
        <fullName evidence="3">SLH domain-containing protein</fullName>
    </submittedName>
</protein>
<name>A0A183D628_9BILA</name>
<accession>A0A183D628</accession>
<sequence length="143" mass="16403">MPNQHGISMLPKLTTKSLSLSERALITDVLYGYPDPFLDRDFAPSNDYPIGFRFNRHGLERVLKAFGVTKLIRTCGARIPTGKYYDFDDSICFTFATGAPRAEETDRSKLLLHRSASILEYICFIQLCFARIYPEIMFYKDLS</sequence>
<dbReference type="OrthoDB" id="5855022at2759"/>
<evidence type="ECO:0000313" key="3">
    <source>
        <dbReference type="WBParaSite" id="GPUH_0000417601-mRNA-1"/>
    </source>
</evidence>
<gene>
    <name evidence="1" type="ORF">GPUH_LOCUS4170</name>
</gene>
<evidence type="ECO:0000313" key="2">
    <source>
        <dbReference type="Proteomes" id="UP000271098"/>
    </source>
</evidence>
<dbReference type="Proteomes" id="UP000271098">
    <property type="component" value="Unassembled WGS sequence"/>
</dbReference>
<keyword evidence="2" id="KW-1185">Reference proteome</keyword>
<reference evidence="3" key="1">
    <citation type="submission" date="2016-06" db="UniProtKB">
        <authorList>
            <consortium name="WormBaseParasite"/>
        </authorList>
    </citation>
    <scope>IDENTIFICATION</scope>
</reference>
<organism evidence="3">
    <name type="scientific">Gongylonema pulchrum</name>
    <dbReference type="NCBI Taxonomy" id="637853"/>
    <lineage>
        <taxon>Eukaryota</taxon>
        <taxon>Metazoa</taxon>
        <taxon>Ecdysozoa</taxon>
        <taxon>Nematoda</taxon>
        <taxon>Chromadorea</taxon>
        <taxon>Rhabditida</taxon>
        <taxon>Spirurina</taxon>
        <taxon>Spiruromorpha</taxon>
        <taxon>Spiruroidea</taxon>
        <taxon>Gongylonematidae</taxon>
        <taxon>Gongylonema</taxon>
    </lineage>
</organism>